<dbReference type="Proteomes" id="UP000887159">
    <property type="component" value="Unassembled WGS sequence"/>
</dbReference>
<name>A0A8X6S975_TRICX</name>
<gene>
    <name evidence="1" type="ORF">TNCV_3506731</name>
</gene>
<keyword evidence="2" id="KW-1185">Reference proteome</keyword>
<comment type="caution">
    <text evidence="1">The sequence shown here is derived from an EMBL/GenBank/DDBJ whole genome shotgun (WGS) entry which is preliminary data.</text>
</comment>
<organism evidence="1 2">
    <name type="scientific">Trichonephila clavipes</name>
    <name type="common">Golden silk orbweaver</name>
    <name type="synonym">Nephila clavipes</name>
    <dbReference type="NCBI Taxonomy" id="2585209"/>
    <lineage>
        <taxon>Eukaryota</taxon>
        <taxon>Metazoa</taxon>
        <taxon>Ecdysozoa</taxon>
        <taxon>Arthropoda</taxon>
        <taxon>Chelicerata</taxon>
        <taxon>Arachnida</taxon>
        <taxon>Araneae</taxon>
        <taxon>Araneomorphae</taxon>
        <taxon>Entelegynae</taxon>
        <taxon>Araneoidea</taxon>
        <taxon>Nephilidae</taxon>
        <taxon>Trichonephila</taxon>
    </lineage>
</organism>
<accession>A0A8X6S975</accession>
<proteinExistence type="predicted"/>
<dbReference type="EMBL" id="BMAU01021233">
    <property type="protein sequence ID" value="GFY02793.1"/>
    <property type="molecule type" value="Genomic_DNA"/>
</dbReference>
<protein>
    <submittedName>
        <fullName evidence="1">Uncharacterized protein</fullName>
    </submittedName>
</protein>
<evidence type="ECO:0000313" key="2">
    <source>
        <dbReference type="Proteomes" id="UP000887159"/>
    </source>
</evidence>
<evidence type="ECO:0000313" key="1">
    <source>
        <dbReference type="EMBL" id="GFY02793.1"/>
    </source>
</evidence>
<dbReference type="AlphaFoldDB" id="A0A8X6S975"/>
<sequence>MPSPVQSNCDAHDIIANGQRRTSNTTSPCRLLHIPVVLNDFHSRETTLVETDSATCHTAGVQVGGESFQTIQMSRLLANWSRNDRSGRPSSSTSEINSARAKEMIQYFQFPRMKEHLSGRRFSSDNAMKTSVKTWCKEQGPDFY</sequence>
<reference evidence="1" key="1">
    <citation type="submission" date="2020-08" db="EMBL/GenBank/DDBJ databases">
        <title>Multicomponent nature underlies the extraordinary mechanical properties of spider dragline silk.</title>
        <authorList>
            <person name="Kono N."/>
            <person name="Nakamura H."/>
            <person name="Mori M."/>
            <person name="Yoshida Y."/>
            <person name="Ohtoshi R."/>
            <person name="Malay A.D."/>
            <person name="Moran D.A.P."/>
            <person name="Tomita M."/>
            <person name="Numata K."/>
            <person name="Arakawa K."/>
        </authorList>
    </citation>
    <scope>NUCLEOTIDE SEQUENCE</scope>
</reference>